<dbReference type="Proteomes" id="UP000283442">
    <property type="component" value="Unassembled WGS sequence"/>
</dbReference>
<dbReference type="NCBIfam" id="TIGR03984">
    <property type="entry name" value="CRISPR-associated protein Csx19"/>
    <property type="match status" value="1"/>
</dbReference>
<name>A0A414P078_9FIRM</name>
<protein>
    <submittedName>
        <fullName evidence="1">TIGR03984 family CRISPR-associated protein</fullName>
    </submittedName>
</protein>
<sequence>MKEELLTIEKGQMQHKQLCADIRDGQIYDFLKENGLTEGTVVIWQINKIRWGTFRDGHMIFADGKPEQTSLWLEGRFFNEKGEVYLTREKSFAKTQLFSIRILLDGEGEACEHVDTLSRFWGECKARDENWITLRDEDRKLEQIVPAVADKARFYGLVTRSYIGYDTVTAQAGYQDYRYVRIASADQKGEI</sequence>
<dbReference type="EMBL" id="QRHE01000001">
    <property type="protein sequence ID" value="RHF53567.1"/>
    <property type="molecule type" value="Genomic_DNA"/>
</dbReference>
<organism evidence="1 2">
    <name type="scientific">Mitsuokella multacida</name>
    <dbReference type="NCBI Taxonomy" id="52226"/>
    <lineage>
        <taxon>Bacteria</taxon>
        <taxon>Bacillati</taxon>
        <taxon>Bacillota</taxon>
        <taxon>Negativicutes</taxon>
        <taxon>Selenomonadales</taxon>
        <taxon>Selenomonadaceae</taxon>
        <taxon>Mitsuokella</taxon>
    </lineage>
</organism>
<dbReference type="RefSeq" id="WP_118174691.1">
    <property type="nucleotide sequence ID" value="NZ_JAQEAO010000028.1"/>
</dbReference>
<comment type="caution">
    <text evidence="1">The sequence shown here is derived from an EMBL/GenBank/DDBJ whole genome shotgun (WGS) entry which is preliminary data.</text>
</comment>
<gene>
    <name evidence="1" type="ORF">DW674_01545</name>
</gene>
<dbReference type="InterPro" id="IPR023815">
    <property type="entry name" value="CRISPR-assoc_Csx19"/>
</dbReference>
<dbReference type="OrthoDB" id="2083799at2"/>
<evidence type="ECO:0000313" key="2">
    <source>
        <dbReference type="Proteomes" id="UP000283442"/>
    </source>
</evidence>
<accession>A0A414P078</accession>
<proteinExistence type="predicted"/>
<evidence type="ECO:0000313" key="1">
    <source>
        <dbReference type="EMBL" id="RHF53567.1"/>
    </source>
</evidence>
<reference evidence="1 2" key="1">
    <citation type="submission" date="2018-08" db="EMBL/GenBank/DDBJ databases">
        <title>A genome reference for cultivated species of the human gut microbiota.</title>
        <authorList>
            <person name="Zou Y."/>
            <person name="Xue W."/>
            <person name="Luo G."/>
        </authorList>
    </citation>
    <scope>NUCLEOTIDE SEQUENCE [LARGE SCALE GENOMIC DNA]</scope>
    <source>
        <strain evidence="1 2">AM25-21AC</strain>
    </source>
</reference>
<dbReference type="AlphaFoldDB" id="A0A414P078"/>